<organism evidence="1 2">
    <name type="scientific">Berkelbacteria bacterium GW2011_GWB1_38_5</name>
    <dbReference type="NCBI Taxonomy" id="1618336"/>
    <lineage>
        <taxon>Bacteria</taxon>
        <taxon>Candidatus Berkelbacteria</taxon>
    </lineage>
</organism>
<sequence length="146" mass="16592">MYDPEAKIGVLAHIAPNIIMVSKMQERTGRERRGHLIDEINKLLYALEDNGSTNTNTDNRHKLEIKIIGSLNRNIETYREEMKGSMYPELEVIREENVTAIALDTRNGGVSKLINLRTSNILRPDSLDIVEMQSGTIMPTKDKRSL</sequence>
<dbReference type="AlphaFoldDB" id="A0A0G0MHI6"/>
<gene>
    <name evidence="1" type="ORF">US94_C0035G0005</name>
</gene>
<reference evidence="1 2" key="1">
    <citation type="journal article" date="2015" name="Nature">
        <title>rRNA introns, odd ribosomes, and small enigmatic genomes across a large radiation of phyla.</title>
        <authorList>
            <person name="Brown C.T."/>
            <person name="Hug L.A."/>
            <person name="Thomas B.C."/>
            <person name="Sharon I."/>
            <person name="Castelle C.J."/>
            <person name="Singh A."/>
            <person name="Wilkins M.J."/>
            <person name="Williams K.H."/>
            <person name="Banfield J.F."/>
        </authorList>
    </citation>
    <scope>NUCLEOTIDE SEQUENCE [LARGE SCALE GENOMIC DNA]</scope>
</reference>
<name>A0A0G0MHI6_9BACT</name>
<dbReference type="Proteomes" id="UP000034498">
    <property type="component" value="Unassembled WGS sequence"/>
</dbReference>
<evidence type="ECO:0000313" key="1">
    <source>
        <dbReference type="EMBL" id="KKQ73189.1"/>
    </source>
</evidence>
<accession>A0A0G0MHI6</accession>
<protein>
    <submittedName>
        <fullName evidence="1">Uncharacterized protein</fullName>
    </submittedName>
</protein>
<comment type="caution">
    <text evidence="1">The sequence shown here is derived from an EMBL/GenBank/DDBJ whole genome shotgun (WGS) entry which is preliminary data.</text>
</comment>
<dbReference type="EMBL" id="LBUX01000035">
    <property type="protein sequence ID" value="KKQ73189.1"/>
    <property type="molecule type" value="Genomic_DNA"/>
</dbReference>
<dbReference type="STRING" id="1618336.US94_C0035G0005"/>
<proteinExistence type="predicted"/>
<evidence type="ECO:0000313" key="2">
    <source>
        <dbReference type="Proteomes" id="UP000034498"/>
    </source>
</evidence>